<dbReference type="InterPro" id="IPR053934">
    <property type="entry name" value="HTTM_dom"/>
</dbReference>
<dbReference type="Proteomes" id="UP000762676">
    <property type="component" value="Unassembled WGS sequence"/>
</dbReference>
<reference evidence="10 11" key="1">
    <citation type="journal article" date="2021" name="Elife">
        <title>Chloroplast acquisition without the gene transfer in kleptoplastic sea slugs, Plakobranchus ocellatus.</title>
        <authorList>
            <person name="Maeda T."/>
            <person name="Takahashi S."/>
            <person name="Yoshida T."/>
            <person name="Shimamura S."/>
            <person name="Takaki Y."/>
            <person name="Nagai Y."/>
            <person name="Toyoda A."/>
            <person name="Suzuki Y."/>
            <person name="Arimoto A."/>
            <person name="Ishii H."/>
            <person name="Satoh N."/>
            <person name="Nishiyama T."/>
            <person name="Hasebe M."/>
            <person name="Maruyama T."/>
            <person name="Minagawa J."/>
            <person name="Obokata J."/>
            <person name="Shigenobu S."/>
        </authorList>
    </citation>
    <scope>NUCLEOTIDE SEQUENCE [LARGE SCALE GENOMIC DNA]</scope>
</reference>
<evidence type="ECO:0000256" key="8">
    <source>
        <dbReference type="SAM" id="Phobius"/>
    </source>
</evidence>
<dbReference type="PANTHER" id="PTHR12639">
    <property type="entry name" value="VITAMIN K-DEPENDENT GAMMA-CARBOXYLASE"/>
    <property type="match status" value="1"/>
</dbReference>
<keyword evidence="2 8" id="KW-0812">Transmembrane</keyword>
<keyword evidence="5" id="KW-1015">Disulfide bond</keyword>
<feature type="region of interest" description="Disordered" evidence="7">
    <location>
        <begin position="1"/>
        <end position="94"/>
    </location>
</feature>
<proteinExistence type="predicted"/>
<dbReference type="GO" id="GO:0012505">
    <property type="term" value="C:endomembrane system"/>
    <property type="evidence" value="ECO:0007669"/>
    <property type="project" value="UniProtKB-SubCell"/>
</dbReference>
<keyword evidence="3 8" id="KW-1133">Transmembrane helix</keyword>
<evidence type="ECO:0000256" key="2">
    <source>
        <dbReference type="ARBA" id="ARBA00022692"/>
    </source>
</evidence>
<organism evidence="10 11">
    <name type="scientific">Elysia marginata</name>
    <dbReference type="NCBI Taxonomy" id="1093978"/>
    <lineage>
        <taxon>Eukaryota</taxon>
        <taxon>Metazoa</taxon>
        <taxon>Spiralia</taxon>
        <taxon>Lophotrochozoa</taxon>
        <taxon>Mollusca</taxon>
        <taxon>Gastropoda</taxon>
        <taxon>Heterobranchia</taxon>
        <taxon>Euthyneura</taxon>
        <taxon>Panpulmonata</taxon>
        <taxon>Sacoglossa</taxon>
        <taxon>Placobranchoidea</taxon>
        <taxon>Plakobranchidae</taxon>
        <taxon>Elysia</taxon>
    </lineage>
</organism>
<name>A0AAV4HM36_9GAST</name>
<feature type="compositionally biased region" description="Polar residues" evidence="7">
    <location>
        <begin position="1"/>
        <end position="18"/>
    </location>
</feature>
<dbReference type="SMART" id="SM00752">
    <property type="entry name" value="HTTM"/>
    <property type="match status" value="1"/>
</dbReference>
<dbReference type="PANTHER" id="PTHR12639:SF6">
    <property type="entry name" value="VITAMIN K-DEPENDENT GAMMA-CARBOXYLASE"/>
    <property type="match status" value="1"/>
</dbReference>
<evidence type="ECO:0000256" key="7">
    <source>
        <dbReference type="SAM" id="MobiDB-lite"/>
    </source>
</evidence>
<dbReference type="Pfam" id="PF05090">
    <property type="entry name" value="HTTM"/>
    <property type="match status" value="2"/>
</dbReference>
<dbReference type="InterPro" id="IPR053935">
    <property type="entry name" value="VKGC_lumenal_dom"/>
</dbReference>
<evidence type="ECO:0000259" key="9">
    <source>
        <dbReference type="SMART" id="SM00752"/>
    </source>
</evidence>
<evidence type="ECO:0000313" key="10">
    <source>
        <dbReference type="EMBL" id="GFR98774.1"/>
    </source>
</evidence>
<evidence type="ECO:0000256" key="3">
    <source>
        <dbReference type="ARBA" id="ARBA00022989"/>
    </source>
</evidence>
<protein>
    <submittedName>
        <fullName evidence="10">Vitamin K-dependent gamma-carboxylase-like</fullName>
    </submittedName>
</protein>
<dbReference type="InterPro" id="IPR007782">
    <property type="entry name" value="VKG_COase"/>
</dbReference>
<feature type="compositionally biased region" description="Polar residues" evidence="7">
    <location>
        <begin position="56"/>
        <end position="72"/>
    </location>
</feature>
<comment type="caution">
    <text evidence="10">The sequence shown here is derived from an EMBL/GenBank/DDBJ whole genome shotgun (WGS) entry which is preliminary data.</text>
</comment>
<comment type="subcellular location">
    <subcellularLocation>
        <location evidence="1">Endomembrane system</location>
        <topology evidence="1">Multi-pass membrane protein</topology>
    </subcellularLocation>
</comment>
<gene>
    <name evidence="10" type="ORF">ElyMa_004510700</name>
</gene>
<feature type="compositionally biased region" description="Basic and acidic residues" evidence="7">
    <location>
        <begin position="34"/>
        <end position="48"/>
    </location>
</feature>
<dbReference type="InterPro" id="IPR011020">
    <property type="entry name" value="HTTM-like"/>
</dbReference>
<sequence length="849" mass="97814">MDTDNGKVTNNRPQNSLDTDVDENDQNETNGRGEGLRNGRNRGKESVAYKRKIYLNNKSGGADTQTSVTDSNPRVEAGLEHQTETTASPNLAGSGKRIDAAANVQCGVDRKQEADNLWGILRLLPVDGTTWDTVVRFLCQPTDPALLGVCRVLFGLLMMIDTIEERGMSTADIRFGDPTQCQFPLINLLQPLPLQWMYIVYMALLIASTGIMLGLAYRVCCPVFMCCYWYILLLDKTRWNNHSYLFGIFSLLFTITDANRYWSLDALINPRIRNTHVPKWNYILFRAQASGFLLIKQSSLKNYDQSFCIRENIFLVYFIAGLKKLDLDWVMGYSMMDLSHHWVFTPFKYFLTPTQVDVFIVHLGGLVIDLFVGFLLLHEKLRPVGLLISSTFHLMNSQMFSIGMFPYGMLTMQLIFCNQDLPRRLFSSIPPSLRMFIPDSTADDCLPSYHCVYTKDHIKSDTFVGCSGLDVQLPTSQPNKRHKLVSAFTLGFIAWQCFLPYSHGITKGYNSWTNGMYGYSWDMMVHSWDIQHIRVTFKDKDTNQSGYLDPMVWSHGSGRWSGHVDMIKQYAHCIERNLKAYNINNVELYFDIWRSLNQRFQQRIVDPRVDVLQAEWNPFKTVSWLMPLIVNKTQWRQKMYDLDDSMNQNRTEVNYTTTVFVADFPGLNLENYVHKDFDNTSLHVLEGQVIVERIDIEKNLTLAAGEHTQIPADTYHKVHTVSSIPSSYMYTFVNSSDIKFMERLAKFQDDLAKSDTENKSLVVNQTLEKYSQDPYLPHYKNVLLQAKLVEDGKDKGSLLDSFKSFLYMKYKIFRRSLRLGYGSVYCLVTNSSFYDYLNSTYIKETLKNS</sequence>
<dbReference type="EMBL" id="BMAT01009111">
    <property type="protein sequence ID" value="GFR98774.1"/>
    <property type="molecule type" value="Genomic_DNA"/>
</dbReference>
<evidence type="ECO:0000313" key="11">
    <source>
        <dbReference type="Proteomes" id="UP000762676"/>
    </source>
</evidence>
<feature type="transmembrane region" description="Helical" evidence="8">
    <location>
        <begin position="358"/>
        <end position="377"/>
    </location>
</feature>
<feature type="domain" description="HTTM-like" evidence="9">
    <location>
        <begin position="139"/>
        <end position="421"/>
    </location>
</feature>
<keyword evidence="6" id="KW-0456">Lyase</keyword>
<keyword evidence="11" id="KW-1185">Reference proteome</keyword>
<evidence type="ECO:0000256" key="6">
    <source>
        <dbReference type="ARBA" id="ARBA00023239"/>
    </source>
</evidence>
<evidence type="ECO:0000256" key="1">
    <source>
        <dbReference type="ARBA" id="ARBA00004127"/>
    </source>
</evidence>
<dbReference type="AlphaFoldDB" id="A0AAV4HM36"/>
<dbReference type="GO" id="GO:0008488">
    <property type="term" value="F:gamma-glutamyl carboxylase activity"/>
    <property type="evidence" value="ECO:0007669"/>
    <property type="project" value="InterPro"/>
</dbReference>
<accession>A0AAV4HM36</accession>
<keyword evidence="4 8" id="KW-0472">Membrane</keyword>
<dbReference type="Pfam" id="PF22777">
    <property type="entry name" value="VKGC_lumenal_dom"/>
    <property type="match status" value="1"/>
</dbReference>
<evidence type="ECO:0000256" key="4">
    <source>
        <dbReference type="ARBA" id="ARBA00023136"/>
    </source>
</evidence>
<feature type="transmembrane region" description="Helical" evidence="8">
    <location>
        <begin position="198"/>
        <end position="231"/>
    </location>
</feature>
<dbReference type="GO" id="GO:0019842">
    <property type="term" value="F:vitamin binding"/>
    <property type="evidence" value="ECO:0007669"/>
    <property type="project" value="TreeGrafter"/>
</dbReference>
<evidence type="ECO:0000256" key="5">
    <source>
        <dbReference type="ARBA" id="ARBA00023157"/>
    </source>
</evidence>